<organism evidence="1">
    <name type="scientific">hydrocarbon metagenome</name>
    <dbReference type="NCBI Taxonomy" id="938273"/>
    <lineage>
        <taxon>unclassified sequences</taxon>
        <taxon>metagenomes</taxon>
        <taxon>ecological metagenomes</taxon>
    </lineage>
</organism>
<protein>
    <submittedName>
        <fullName evidence="1">Uncharacterized protein</fullName>
    </submittedName>
</protein>
<evidence type="ECO:0000313" key="1">
    <source>
        <dbReference type="EMBL" id="KUG15590.1"/>
    </source>
</evidence>
<comment type="caution">
    <text evidence="1">The sequence shown here is derived from an EMBL/GenBank/DDBJ whole genome shotgun (WGS) entry which is preliminary data.</text>
</comment>
<gene>
    <name evidence="1" type="ORF">ASZ90_014737</name>
</gene>
<dbReference type="EMBL" id="LNQE01001547">
    <property type="protein sequence ID" value="KUG15590.1"/>
    <property type="molecule type" value="Genomic_DNA"/>
</dbReference>
<proteinExistence type="predicted"/>
<reference evidence="1" key="1">
    <citation type="journal article" date="2015" name="Proc. Natl. Acad. Sci. U.S.A.">
        <title>Networks of energetic and metabolic interactions define dynamics in microbial communities.</title>
        <authorList>
            <person name="Embree M."/>
            <person name="Liu J.K."/>
            <person name="Al-Bassam M.M."/>
            <person name="Zengler K."/>
        </authorList>
    </citation>
    <scope>NUCLEOTIDE SEQUENCE</scope>
</reference>
<sequence length="84" mass="9676">MKSKECTRTRFRSIFIDRTSHFVPETIAVHQFSSTFGQMDNVRVILKLHLTGNGHAVIPWKSVPSARSGNKKNLRRILHEVVYV</sequence>
<name>A0A0W8F3W2_9ZZZZ</name>
<accession>A0A0W8F3W2</accession>
<dbReference type="AlphaFoldDB" id="A0A0W8F3W2"/>